<dbReference type="InterPro" id="IPR036388">
    <property type="entry name" value="WH-like_DNA-bd_sf"/>
</dbReference>
<dbReference type="Gene3D" id="1.10.10.10">
    <property type="entry name" value="Winged helix-like DNA-binding domain superfamily/Winged helix DNA-binding domain"/>
    <property type="match status" value="1"/>
</dbReference>
<dbReference type="GO" id="GO:0003676">
    <property type="term" value="F:nucleic acid binding"/>
    <property type="evidence" value="ECO:0007669"/>
    <property type="project" value="InterPro"/>
</dbReference>
<dbReference type="InterPro" id="IPR009057">
    <property type="entry name" value="Homeodomain-like_sf"/>
</dbReference>
<dbReference type="EMBL" id="CP054143">
    <property type="protein sequence ID" value="QKJ67331.1"/>
    <property type="molecule type" value="Genomic_DNA"/>
</dbReference>
<dbReference type="SUPFAM" id="SSF46689">
    <property type="entry name" value="Homeodomain-like"/>
    <property type="match status" value="1"/>
</dbReference>
<dbReference type="InterPro" id="IPR001584">
    <property type="entry name" value="Integrase_cat-core"/>
</dbReference>
<evidence type="ECO:0000313" key="4">
    <source>
        <dbReference type="Proteomes" id="UP000504844"/>
    </source>
</evidence>
<dbReference type="GO" id="GO:0015074">
    <property type="term" value="P:DNA integration"/>
    <property type="evidence" value="ECO:0007669"/>
    <property type="project" value="InterPro"/>
</dbReference>
<dbReference type="PANTHER" id="PTHR47515:SF2">
    <property type="entry name" value="INTEGRASE CORE DOMAIN PROTEIN"/>
    <property type="match status" value="1"/>
</dbReference>
<dbReference type="InterPro" id="IPR036397">
    <property type="entry name" value="RNaseH_sf"/>
</dbReference>
<protein>
    <submittedName>
        <fullName evidence="3">Transposase</fullName>
    </submittedName>
</protein>
<evidence type="ECO:0000313" key="2">
    <source>
        <dbReference type="EMBL" id="QKJ66576.1"/>
    </source>
</evidence>
<dbReference type="InterPro" id="IPR012337">
    <property type="entry name" value="RNaseH-like_sf"/>
</dbReference>
<dbReference type="RefSeq" id="WP_173533080.1">
    <property type="nucleotide sequence ID" value="NZ_CP054143.1"/>
</dbReference>
<evidence type="ECO:0000313" key="3">
    <source>
        <dbReference type="EMBL" id="QKJ67331.1"/>
    </source>
</evidence>
<keyword evidence="4" id="KW-1185">Reference proteome</keyword>
<dbReference type="PROSITE" id="PS50994">
    <property type="entry name" value="INTEGRASE"/>
    <property type="match status" value="1"/>
</dbReference>
<gene>
    <name evidence="2" type="ORF">HQN60_07585</name>
    <name evidence="3" type="ORF">HQN60_11825</name>
</gene>
<dbReference type="Proteomes" id="UP000504844">
    <property type="component" value="Chromosome"/>
</dbReference>
<dbReference type="Pfam" id="PF13683">
    <property type="entry name" value="rve_3"/>
    <property type="match status" value="1"/>
</dbReference>
<reference evidence="3 4" key="1">
    <citation type="submission" date="2020-05" db="EMBL/GenBank/DDBJ databases">
        <title>Complete genome sequence of Deefgea sp. D17.</title>
        <authorList>
            <person name="Bae J.-W."/>
            <person name="Han J.E."/>
        </authorList>
    </citation>
    <scope>NUCLEOTIDE SEQUENCE [LARGE SCALE GENOMIC DNA]</scope>
    <source>
        <strain evidence="3 4">D17</strain>
    </source>
</reference>
<dbReference type="AlphaFoldDB" id="A0A6M8SRN8"/>
<name>A0A6M8SRN8_9NEIS</name>
<dbReference type="EMBL" id="CP054143">
    <property type="protein sequence ID" value="QKJ66576.1"/>
    <property type="molecule type" value="Genomic_DNA"/>
</dbReference>
<organism evidence="3 4">
    <name type="scientific">Deefgea piscis</name>
    <dbReference type="NCBI Taxonomy" id="2739061"/>
    <lineage>
        <taxon>Bacteria</taxon>
        <taxon>Pseudomonadati</taxon>
        <taxon>Pseudomonadota</taxon>
        <taxon>Betaproteobacteria</taxon>
        <taxon>Neisseriales</taxon>
        <taxon>Chitinibacteraceae</taxon>
        <taxon>Deefgea</taxon>
    </lineage>
</organism>
<dbReference type="KEGG" id="dee:HQN60_07585"/>
<dbReference type="PANTHER" id="PTHR47515">
    <property type="entry name" value="LOW CALCIUM RESPONSE LOCUS PROTEIN T"/>
    <property type="match status" value="1"/>
</dbReference>
<accession>A0A6M8SRN8</accession>
<feature type="domain" description="Integrase catalytic" evidence="1">
    <location>
        <begin position="132"/>
        <end position="306"/>
    </location>
</feature>
<dbReference type="Pfam" id="PF13565">
    <property type="entry name" value="HTH_32"/>
    <property type="match status" value="1"/>
</dbReference>
<dbReference type="SUPFAM" id="SSF53098">
    <property type="entry name" value="Ribonuclease H-like"/>
    <property type="match status" value="1"/>
</dbReference>
<dbReference type="Gene3D" id="3.30.420.10">
    <property type="entry name" value="Ribonuclease H-like superfamily/Ribonuclease H"/>
    <property type="match status" value="1"/>
</dbReference>
<dbReference type="KEGG" id="dee:HQN60_11825"/>
<evidence type="ECO:0000259" key="1">
    <source>
        <dbReference type="PROSITE" id="PS50994"/>
    </source>
</evidence>
<sequence length="396" mass="45305">MPWNEVKPMDEKVKFIADYLRGELAFKALCALYGISRKTGYKWVRRYHAMGLEGLQAQSRRPHDSAVTPYVVRQAILELRNHKGDVLGPKKIQPLLAARFIESLIPSQTTIYNILKAAGCVKSRRRINRTLRSIQPLKTATQVNQLWSVDYKGQFKLGNGQWCYPLTIMDHASRYLLSCQGFSGTTGAEAKAVFEQLFRQYGLPERIRSDNGTPFASVGVGGLSKLSIWWIRLGIIPERITPGQPQQNGRHERMHRTLKLRIGQPGAADLTQQQVILDEFLRHYNEDRLHESLGQCVPKSVYQSSSRRYPESLPELVYPDYFERGRVCQSGLIYWRSLRVYIGYLLRGEWVGLELVGEGIWDVYFGPIRLGSLDEREVKGTKNDYLTLKVSPMSLN</sequence>
<proteinExistence type="predicted"/>